<dbReference type="InterPro" id="IPR018074">
    <property type="entry name" value="UBQ-activ_enz_E1_CS"/>
</dbReference>
<name>A0A2K6BUT1_MACNE</name>
<dbReference type="InterPro" id="IPR023318">
    <property type="entry name" value="Ub_act_enz_dom_a_sf"/>
</dbReference>
<feature type="compositionally biased region" description="Acidic residues" evidence="8">
    <location>
        <begin position="313"/>
        <end position="326"/>
    </location>
</feature>
<feature type="transmembrane region" description="Helical" evidence="9">
    <location>
        <begin position="109"/>
        <end position="130"/>
    </location>
</feature>
<dbReference type="AlphaFoldDB" id="A0A2K6BUT1"/>
<evidence type="ECO:0000256" key="6">
    <source>
        <dbReference type="ARBA" id="ARBA00023242"/>
    </source>
</evidence>
<protein>
    <recommendedName>
        <fullName evidence="14">SUMO-activating enzyme subunit 2</fullName>
    </recommendedName>
</protein>
<dbReference type="InterPro" id="IPR028077">
    <property type="entry name" value="UAE_UbL_dom"/>
</dbReference>
<evidence type="ECO:0000313" key="12">
    <source>
        <dbReference type="Ensembl" id="ENSMNEP00000015171.1"/>
    </source>
</evidence>
<feature type="compositionally biased region" description="Acidic residues" evidence="8">
    <location>
        <begin position="346"/>
        <end position="355"/>
    </location>
</feature>
<feature type="compositionally biased region" description="Polar residues" evidence="8">
    <location>
        <begin position="295"/>
        <end position="312"/>
    </location>
</feature>
<dbReference type="OMA" id="IDQCRTT"/>
<dbReference type="Proteomes" id="UP000233120">
    <property type="component" value="Unassembled WGS sequence"/>
</dbReference>
<comment type="pathway">
    <text evidence="7">Protein modification.</text>
</comment>
<comment type="subcellular location">
    <subcellularLocation>
        <location evidence="1">Nucleus</location>
    </subcellularLocation>
</comment>
<evidence type="ECO:0000259" key="11">
    <source>
        <dbReference type="Pfam" id="PF16195"/>
    </source>
</evidence>
<keyword evidence="4" id="KW-0833">Ubl conjugation pathway</keyword>
<organism evidence="12 13">
    <name type="scientific">Macaca nemestrina</name>
    <name type="common">Pig-tailed macaque</name>
    <dbReference type="NCBI Taxonomy" id="9545"/>
    <lineage>
        <taxon>Eukaryota</taxon>
        <taxon>Metazoa</taxon>
        <taxon>Chordata</taxon>
        <taxon>Craniata</taxon>
        <taxon>Vertebrata</taxon>
        <taxon>Euteleostomi</taxon>
        <taxon>Mammalia</taxon>
        <taxon>Eutheria</taxon>
        <taxon>Euarchontoglires</taxon>
        <taxon>Primates</taxon>
        <taxon>Haplorrhini</taxon>
        <taxon>Catarrhini</taxon>
        <taxon>Cercopithecidae</taxon>
        <taxon>Cercopithecinae</taxon>
        <taxon>Macaca</taxon>
    </lineage>
</organism>
<reference evidence="12" key="1">
    <citation type="submission" date="2025-08" db="UniProtKB">
        <authorList>
            <consortium name="Ensembl"/>
        </authorList>
    </citation>
    <scope>IDENTIFICATION</scope>
</reference>
<dbReference type="Gene3D" id="3.10.290.20">
    <property type="entry name" value="Ubiquitin-like 2 activating enzyme e1b. Chain: B, domain 3"/>
    <property type="match status" value="1"/>
</dbReference>
<dbReference type="InterPro" id="IPR035985">
    <property type="entry name" value="Ubiquitin-activating_enz"/>
</dbReference>
<reference evidence="12" key="2">
    <citation type="submission" date="2025-09" db="UniProtKB">
        <authorList>
            <consortium name="Ensembl"/>
        </authorList>
    </citation>
    <scope>IDENTIFICATION</scope>
</reference>
<dbReference type="Pfam" id="PF16195">
    <property type="entry name" value="UBA2_C"/>
    <property type="match status" value="1"/>
</dbReference>
<dbReference type="InterPro" id="IPR032426">
    <property type="entry name" value="UBA2_C"/>
</dbReference>
<sequence length="355" mass="39899">KTSRARWRAPVVPATWEAETEEWHEPRRRSLHLGNRVRLYLRKTKNKKQKKHSHSTETLRVHLAEKGDGAELIWDKDDPYAMDFVTSAANLRMHIFSMNMKSRFDIKSMAGNIIPAIATTNAVIAGLIVLEGLKILSGKIDQCRTTVLNKQPNPRKKRLVPCALDPPNPNCYICASKPEVTVQLNVHKVTVLTLQDKVVKEKFTMVAPDVQSKDGKGTILTSSKEGETEANNHKKLSEIGMRNCSWLQADYFLQDYTLLINILHSEDLRKDVEFEVVGDAPEKVGPKQAEDVAKSITNGSNDGTQPSTSTAQEQDDVLIVDSDEEDSSKNADVSEEERMLRTEQKEELDDVIALD</sequence>
<keyword evidence="13" id="KW-1185">Reference proteome</keyword>
<evidence type="ECO:0008006" key="14">
    <source>
        <dbReference type="Google" id="ProtNLM"/>
    </source>
</evidence>
<dbReference type="FunFam" id="3.10.290.20:FF:000002">
    <property type="entry name" value="SUMO-activating enzyme subunit 2"/>
    <property type="match status" value="1"/>
</dbReference>
<keyword evidence="6" id="KW-0539">Nucleus</keyword>
<evidence type="ECO:0000256" key="4">
    <source>
        <dbReference type="ARBA" id="ARBA00022786"/>
    </source>
</evidence>
<feature type="region of interest" description="Disordered" evidence="8">
    <location>
        <begin position="283"/>
        <end position="355"/>
    </location>
</feature>
<keyword evidence="9" id="KW-1133">Transmembrane helix</keyword>
<proteinExistence type="predicted"/>
<feature type="compositionally biased region" description="Basic and acidic residues" evidence="8">
    <location>
        <begin position="283"/>
        <end position="293"/>
    </location>
</feature>
<feature type="domain" description="SUMO-activating enzyme subunit 2 C-terminal" evidence="11">
    <location>
        <begin position="279"/>
        <end position="344"/>
    </location>
</feature>
<dbReference type="SUPFAM" id="SSF69572">
    <property type="entry name" value="Activating enzymes of the ubiquitin-like proteins"/>
    <property type="match status" value="1"/>
</dbReference>
<dbReference type="Pfam" id="PF14732">
    <property type="entry name" value="UAE_UbL"/>
    <property type="match status" value="1"/>
</dbReference>
<keyword evidence="2" id="KW-0808">Transferase</keyword>
<keyword evidence="9" id="KW-0812">Transmembrane</keyword>
<dbReference type="GO" id="GO:0016740">
    <property type="term" value="F:transferase activity"/>
    <property type="evidence" value="ECO:0007669"/>
    <property type="project" value="UniProtKB-KW"/>
</dbReference>
<keyword evidence="9" id="KW-0472">Membrane</keyword>
<dbReference type="PROSITE" id="PS00536">
    <property type="entry name" value="UBIQUITIN_ACTIVAT_1"/>
    <property type="match status" value="1"/>
</dbReference>
<evidence type="ECO:0000256" key="2">
    <source>
        <dbReference type="ARBA" id="ARBA00022679"/>
    </source>
</evidence>
<keyword evidence="5" id="KW-0067">ATP-binding</keyword>
<evidence type="ECO:0000256" key="7">
    <source>
        <dbReference type="ARBA" id="ARBA00043952"/>
    </source>
</evidence>
<accession>A0A2K6BUT1</accession>
<evidence type="ECO:0000313" key="13">
    <source>
        <dbReference type="Proteomes" id="UP000233120"/>
    </source>
</evidence>
<keyword evidence="3" id="KW-0547">Nucleotide-binding</keyword>
<dbReference type="Bgee" id="ENSMNEG00000031717">
    <property type="expression patterns" value="Expressed in thymus and 8 other cell types or tissues"/>
</dbReference>
<evidence type="ECO:0000256" key="5">
    <source>
        <dbReference type="ARBA" id="ARBA00022840"/>
    </source>
</evidence>
<dbReference type="GO" id="GO:0008641">
    <property type="term" value="F:ubiquitin-like modifier activating enzyme activity"/>
    <property type="evidence" value="ECO:0007669"/>
    <property type="project" value="InterPro"/>
</dbReference>
<evidence type="ECO:0000256" key="1">
    <source>
        <dbReference type="ARBA" id="ARBA00004123"/>
    </source>
</evidence>
<evidence type="ECO:0000256" key="9">
    <source>
        <dbReference type="SAM" id="Phobius"/>
    </source>
</evidence>
<evidence type="ECO:0000256" key="3">
    <source>
        <dbReference type="ARBA" id="ARBA00022741"/>
    </source>
</evidence>
<feature type="domain" description="Ubiquitin/SUMO-activating enzyme ubiquitin-like" evidence="10">
    <location>
        <begin position="182"/>
        <end position="268"/>
    </location>
</feature>
<feature type="compositionally biased region" description="Basic and acidic residues" evidence="8">
    <location>
        <begin position="336"/>
        <end position="345"/>
    </location>
</feature>
<dbReference type="Ensembl" id="ENSMNET00000039379.1">
    <property type="protein sequence ID" value="ENSMNEP00000015171.1"/>
    <property type="gene ID" value="ENSMNEG00000031717.1"/>
</dbReference>
<dbReference type="Gene3D" id="1.10.10.520">
    <property type="entry name" value="Ubiquitin activating enzymes (Uba3). Chain: B, domain 2"/>
    <property type="match status" value="1"/>
</dbReference>
<dbReference type="GeneTree" id="ENSGT00940000164507"/>
<evidence type="ECO:0000256" key="8">
    <source>
        <dbReference type="SAM" id="MobiDB-lite"/>
    </source>
</evidence>
<evidence type="ECO:0000259" key="10">
    <source>
        <dbReference type="Pfam" id="PF14732"/>
    </source>
</evidence>
<dbReference type="STRING" id="9545.ENSMNEP00000015171"/>
<dbReference type="GO" id="GO:0005524">
    <property type="term" value="F:ATP binding"/>
    <property type="evidence" value="ECO:0007669"/>
    <property type="project" value="UniProtKB-KW"/>
</dbReference>